<accession>A0A1V9Y6C4</accession>
<dbReference type="SUPFAM" id="SSF54637">
    <property type="entry name" value="Thioesterase/thiol ester dehydrase-isomerase"/>
    <property type="match status" value="1"/>
</dbReference>
<keyword evidence="2" id="KW-1185">Reference proteome</keyword>
<reference evidence="1 2" key="1">
    <citation type="journal article" date="2014" name="Genome Biol. Evol.">
        <title>The secreted proteins of Achlya hypogyna and Thraustotheca clavata identify the ancestral oomycete secretome and reveal gene acquisitions by horizontal gene transfer.</title>
        <authorList>
            <person name="Misner I."/>
            <person name="Blouin N."/>
            <person name="Leonard G."/>
            <person name="Richards T.A."/>
            <person name="Lane C.E."/>
        </authorList>
    </citation>
    <scope>NUCLEOTIDE SEQUENCE [LARGE SCALE GENOMIC DNA]</scope>
    <source>
        <strain evidence="1 2">ATCC 48635</strain>
    </source>
</reference>
<dbReference type="PANTHER" id="PTHR12475">
    <property type="match status" value="1"/>
</dbReference>
<protein>
    <recommendedName>
        <fullName evidence="3">Thioesterase</fullName>
    </recommendedName>
</protein>
<dbReference type="Gene3D" id="3.10.129.10">
    <property type="entry name" value="Hotdog Thioesterase"/>
    <property type="match status" value="1"/>
</dbReference>
<evidence type="ECO:0008006" key="3">
    <source>
        <dbReference type="Google" id="ProtNLM"/>
    </source>
</evidence>
<dbReference type="InterPro" id="IPR029069">
    <property type="entry name" value="HotDog_dom_sf"/>
</dbReference>
<dbReference type="EMBL" id="JNBR01002826">
    <property type="protein sequence ID" value="OQR81257.1"/>
    <property type="molecule type" value="Genomic_DNA"/>
</dbReference>
<dbReference type="Proteomes" id="UP000243579">
    <property type="component" value="Unassembled WGS sequence"/>
</dbReference>
<dbReference type="Pfam" id="PF13279">
    <property type="entry name" value="4HBT_2"/>
    <property type="match status" value="1"/>
</dbReference>
<name>A0A1V9Y6C4_ACHHY</name>
<evidence type="ECO:0000313" key="2">
    <source>
        <dbReference type="Proteomes" id="UP000243579"/>
    </source>
</evidence>
<organism evidence="1 2">
    <name type="scientific">Achlya hypogyna</name>
    <name type="common">Oomycete</name>
    <name type="synonym">Protoachlya hypogyna</name>
    <dbReference type="NCBI Taxonomy" id="1202772"/>
    <lineage>
        <taxon>Eukaryota</taxon>
        <taxon>Sar</taxon>
        <taxon>Stramenopiles</taxon>
        <taxon>Oomycota</taxon>
        <taxon>Saprolegniomycetes</taxon>
        <taxon>Saprolegniales</taxon>
        <taxon>Achlyaceae</taxon>
        <taxon>Achlya</taxon>
    </lineage>
</organism>
<gene>
    <name evidence="1" type="ORF">ACHHYP_16609</name>
</gene>
<dbReference type="AlphaFoldDB" id="A0A1V9Y6C4"/>
<proteinExistence type="predicted"/>
<sequence length="210" mass="23517">MTIPRILWNMGAGLLRHSVARQRTGLLLLDRPSVWKSRIGLIDTDLAGRMSPASYLTQMESATWFAVGASGILHEIVRKRWLFLVVAQALRYEQPLTPLRPFHVQSRIVFWDDAWLYLQHTFVCPATGSPFAEAVVRVTIRRGKTTVPPATMYQTVANDTTRSFDPPPIPEVVRSFLAWDASCAKGMQAFTAPAPPENATSVNWAWQAAQ</sequence>
<dbReference type="PANTHER" id="PTHR12475:SF4">
    <property type="entry name" value="PROTEIN THEM6"/>
    <property type="match status" value="1"/>
</dbReference>
<dbReference type="CDD" id="cd00586">
    <property type="entry name" value="4HBT"/>
    <property type="match status" value="1"/>
</dbReference>
<dbReference type="InterPro" id="IPR051490">
    <property type="entry name" value="THEM6_lcsJ_thioesterase"/>
</dbReference>
<evidence type="ECO:0000313" key="1">
    <source>
        <dbReference type="EMBL" id="OQR81257.1"/>
    </source>
</evidence>
<comment type="caution">
    <text evidence="1">The sequence shown here is derived from an EMBL/GenBank/DDBJ whole genome shotgun (WGS) entry which is preliminary data.</text>
</comment>
<dbReference type="OrthoDB" id="265761at2759"/>